<dbReference type="PANTHER" id="PTHR11157:SF17">
    <property type="entry name" value="ELONGATION OF VERY LONG CHAIN FATTY ACIDS PROTEIN 6"/>
    <property type="match status" value="1"/>
</dbReference>
<dbReference type="GO" id="GO:0042761">
    <property type="term" value="P:very long-chain fatty acid biosynthetic process"/>
    <property type="evidence" value="ECO:0007669"/>
    <property type="project" value="TreeGrafter"/>
</dbReference>
<evidence type="ECO:0000256" key="7">
    <source>
        <dbReference type="ARBA" id="ARBA00023098"/>
    </source>
</evidence>
<evidence type="ECO:0000256" key="8">
    <source>
        <dbReference type="ARBA" id="ARBA00023136"/>
    </source>
</evidence>
<keyword evidence="7 10" id="KW-0443">Lipid metabolism</keyword>
<keyword evidence="2 10" id="KW-0444">Lipid biosynthesis</keyword>
<keyword evidence="9 10" id="KW-0275">Fatty acid biosynthesis</keyword>
<feature type="transmembrane region" description="Helical" evidence="10">
    <location>
        <begin position="228"/>
        <end position="248"/>
    </location>
</feature>
<dbReference type="InterPro" id="IPR030457">
    <property type="entry name" value="ELO_CS"/>
</dbReference>
<evidence type="ECO:0000256" key="10">
    <source>
        <dbReference type="RuleBase" id="RU361115"/>
    </source>
</evidence>
<comment type="caution">
    <text evidence="12">The sequence shown here is derived from an EMBL/GenBank/DDBJ whole genome shotgun (WGS) entry which is preliminary data.</text>
</comment>
<feature type="compositionally biased region" description="Polar residues" evidence="11">
    <location>
        <begin position="263"/>
        <end position="279"/>
    </location>
</feature>
<dbReference type="EC" id="2.3.1.199" evidence="10"/>
<dbReference type="GO" id="GO:0005789">
    <property type="term" value="C:endoplasmic reticulum membrane"/>
    <property type="evidence" value="ECO:0007669"/>
    <property type="project" value="TreeGrafter"/>
</dbReference>
<protein>
    <recommendedName>
        <fullName evidence="10">Elongation of very long chain fatty acids protein</fullName>
        <ecNumber evidence="10">2.3.1.199</ecNumber>
    </recommendedName>
    <alternativeName>
        <fullName evidence="10">Very-long-chain 3-oxoacyl-CoA synthase</fullName>
    </alternativeName>
</protein>
<feature type="transmembrane region" description="Helical" evidence="10">
    <location>
        <begin position="107"/>
        <end position="127"/>
    </location>
</feature>
<dbReference type="GO" id="GO:0034625">
    <property type="term" value="P:fatty acid elongation, monounsaturated fatty acid"/>
    <property type="evidence" value="ECO:0007669"/>
    <property type="project" value="TreeGrafter"/>
</dbReference>
<dbReference type="AlphaFoldDB" id="A0A9Q1C487"/>
<feature type="transmembrane region" description="Helical" evidence="10">
    <location>
        <begin position="190"/>
        <end position="208"/>
    </location>
</feature>
<comment type="similarity">
    <text evidence="10">Belongs to the ELO family.</text>
</comment>
<evidence type="ECO:0000256" key="5">
    <source>
        <dbReference type="ARBA" id="ARBA00022832"/>
    </source>
</evidence>
<dbReference type="GO" id="GO:0019367">
    <property type="term" value="P:fatty acid elongation, saturated fatty acid"/>
    <property type="evidence" value="ECO:0007669"/>
    <property type="project" value="TreeGrafter"/>
</dbReference>
<comment type="subcellular location">
    <subcellularLocation>
        <location evidence="1">Membrane</location>
        <topology evidence="1">Multi-pass membrane protein</topology>
    </subcellularLocation>
</comment>
<dbReference type="GO" id="GO:0030148">
    <property type="term" value="P:sphingolipid biosynthetic process"/>
    <property type="evidence" value="ECO:0007669"/>
    <property type="project" value="TreeGrafter"/>
</dbReference>
<dbReference type="Proteomes" id="UP001152320">
    <property type="component" value="Chromosome 8"/>
</dbReference>
<keyword evidence="4 10" id="KW-0812">Transmembrane</keyword>
<evidence type="ECO:0000256" key="2">
    <source>
        <dbReference type="ARBA" id="ARBA00022516"/>
    </source>
</evidence>
<dbReference type="InterPro" id="IPR002076">
    <property type="entry name" value="ELO_fam"/>
</dbReference>
<proteinExistence type="inferred from homology"/>
<dbReference type="EMBL" id="JAIZAY010000008">
    <property type="protein sequence ID" value="KAJ8037869.1"/>
    <property type="molecule type" value="Genomic_DNA"/>
</dbReference>
<keyword evidence="6 10" id="KW-1133">Transmembrane helix</keyword>
<feature type="region of interest" description="Disordered" evidence="11">
    <location>
        <begin position="263"/>
        <end position="285"/>
    </location>
</feature>
<accession>A0A9Q1C487</accession>
<evidence type="ECO:0000313" key="13">
    <source>
        <dbReference type="Proteomes" id="UP001152320"/>
    </source>
</evidence>
<feature type="transmembrane region" description="Helical" evidence="10">
    <location>
        <begin position="158"/>
        <end position="178"/>
    </location>
</feature>
<feature type="transmembrane region" description="Helical" evidence="10">
    <location>
        <begin position="55"/>
        <end position="78"/>
    </location>
</feature>
<feature type="transmembrane region" description="Helical" evidence="10">
    <location>
        <begin position="134"/>
        <end position="152"/>
    </location>
</feature>
<dbReference type="Pfam" id="PF01151">
    <property type="entry name" value="ELO"/>
    <property type="match status" value="1"/>
</dbReference>
<keyword evidence="5 10" id="KW-0276">Fatty acid metabolism</keyword>
<sequence>MILSAVEQFAASYDERAILERISRHWMKTLPISAIYIILVFSGKRWMKDRPKFKLRWALTLWSAALALFSMFGAWFMLVRTVKDLREFGFRYTVCDNTFLFTGHGVWLYWFCLSKIVELGDTFFIVVRKQKLIFLHWYHHMVTLIYSCYAYGSGVAAGRYFAGVNFAIHTLMYSYYAIRASGLVRMPRQVNITLTSLHLLQMGFGVYLNIYAYTELTSGRPCDNTWPSIYSSFLMYASYVALFANFFYQNYLVKSKSDPKVNNNLHSGARQNESISHQANPKKEI</sequence>
<organism evidence="12 13">
    <name type="scientific">Holothuria leucospilota</name>
    <name type="common">Black long sea cucumber</name>
    <name type="synonym">Mertensiothuria leucospilota</name>
    <dbReference type="NCBI Taxonomy" id="206669"/>
    <lineage>
        <taxon>Eukaryota</taxon>
        <taxon>Metazoa</taxon>
        <taxon>Echinodermata</taxon>
        <taxon>Eleutherozoa</taxon>
        <taxon>Echinozoa</taxon>
        <taxon>Holothuroidea</taxon>
        <taxon>Aspidochirotacea</taxon>
        <taxon>Aspidochirotida</taxon>
        <taxon>Holothuriidae</taxon>
        <taxon>Holothuria</taxon>
    </lineage>
</organism>
<evidence type="ECO:0000256" key="6">
    <source>
        <dbReference type="ARBA" id="ARBA00022989"/>
    </source>
</evidence>
<evidence type="ECO:0000256" key="4">
    <source>
        <dbReference type="ARBA" id="ARBA00022692"/>
    </source>
</evidence>
<name>A0A9Q1C487_HOLLE</name>
<evidence type="ECO:0000256" key="9">
    <source>
        <dbReference type="ARBA" id="ARBA00023160"/>
    </source>
</evidence>
<dbReference type="PROSITE" id="PS01188">
    <property type="entry name" value="ELO"/>
    <property type="match status" value="1"/>
</dbReference>
<evidence type="ECO:0000256" key="11">
    <source>
        <dbReference type="SAM" id="MobiDB-lite"/>
    </source>
</evidence>
<evidence type="ECO:0000256" key="1">
    <source>
        <dbReference type="ARBA" id="ARBA00004141"/>
    </source>
</evidence>
<dbReference type="PANTHER" id="PTHR11157">
    <property type="entry name" value="FATTY ACID ACYL TRANSFERASE-RELATED"/>
    <property type="match status" value="1"/>
</dbReference>
<keyword evidence="3 10" id="KW-0808">Transferase</keyword>
<dbReference type="GO" id="GO:0009922">
    <property type="term" value="F:fatty acid elongase activity"/>
    <property type="evidence" value="ECO:0007669"/>
    <property type="project" value="UniProtKB-EC"/>
</dbReference>
<comment type="catalytic activity">
    <reaction evidence="10">
        <text>a very-long-chain acyl-CoA + malonyl-CoA + H(+) = a very-long-chain 3-oxoacyl-CoA + CO2 + CoA</text>
        <dbReference type="Rhea" id="RHEA:32727"/>
        <dbReference type="ChEBI" id="CHEBI:15378"/>
        <dbReference type="ChEBI" id="CHEBI:16526"/>
        <dbReference type="ChEBI" id="CHEBI:57287"/>
        <dbReference type="ChEBI" id="CHEBI:57384"/>
        <dbReference type="ChEBI" id="CHEBI:90725"/>
        <dbReference type="ChEBI" id="CHEBI:90736"/>
        <dbReference type="EC" id="2.3.1.199"/>
    </reaction>
</comment>
<gene>
    <name evidence="12" type="ORF">HOLleu_18798</name>
</gene>
<dbReference type="GO" id="GO:0034626">
    <property type="term" value="P:fatty acid elongation, polyunsaturated fatty acid"/>
    <property type="evidence" value="ECO:0007669"/>
    <property type="project" value="TreeGrafter"/>
</dbReference>
<keyword evidence="8 10" id="KW-0472">Membrane</keyword>
<evidence type="ECO:0000256" key="3">
    <source>
        <dbReference type="ARBA" id="ARBA00022679"/>
    </source>
</evidence>
<evidence type="ECO:0000313" key="12">
    <source>
        <dbReference type="EMBL" id="KAJ8037869.1"/>
    </source>
</evidence>
<dbReference type="OrthoDB" id="10259681at2759"/>
<reference evidence="12" key="1">
    <citation type="submission" date="2021-10" db="EMBL/GenBank/DDBJ databases">
        <title>Tropical sea cucumber genome reveals ecological adaptation and Cuvierian tubules defense mechanism.</title>
        <authorList>
            <person name="Chen T."/>
        </authorList>
    </citation>
    <scope>NUCLEOTIDE SEQUENCE</scope>
    <source>
        <strain evidence="12">Nanhai2018</strain>
        <tissue evidence="12">Muscle</tissue>
    </source>
</reference>
<keyword evidence="13" id="KW-1185">Reference proteome</keyword>